<dbReference type="PROSITE" id="PS00372">
    <property type="entry name" value="PTS_EIIA_TYPE_2_HIS"/>
    <property type="match status" value="1"/>
</dbReference>
<dbReference type="InterPro" id="IPR016152">
    <property type="entry name" value="PTrfase/Anion_transptr"/>
</dbReference>
<comment type="caution">
    <text evidence="13">The sequence shown here is derived from an EMBL/GenBank/DDBJ whole genome shotgun (WGS) entry which is preliminary data.</text>
</comment>
<sequence>MDLQKDMIVLDKHVATKNEAIELAGKLLVDSGCVEPEYIDSMIARNNDVSTYMGNFIAIPHGTDDGKKYIKKTGISIVQIPMGVDFSSDDDANSEVVTVVFGIAGLNGEHLNILSQIALFCSDVRNVAKLADAQSKDEIINLLKEVGE</sequence>
<evidence type="ECO:0000256" key="6">
    <source>
        <dbReference type="ARBA" id="ARBA00022679"/>
    </source>
</evidence>
<dbReference type="GeneID" id="75138313"/>
<accession>A0A0R2AR95</accession>
<evidence type="ECO:0000256" key="8">
    <source>
        <dbReference type="ARBA" id="ARBA00022777"/>
    </source>
</evidence>
<keyword evidence="6" id="KW-0808">Transferase</keyword>
<dbReference type="Gene3D" id="3.40.930.10">
    <property type="entry name" value="Mannitol-specific EII, Chain A"/>
    <property type="match status" value="1"/>
</dbReference>
<dbReference type="GO" id="GO:0009401">
    <property type="term" value="P:phosphoenolpyruvate-dependent sugar phosphotransferase system"/>
    <property type="evidence" value="ECO:0007669"/>
    <property type="project" value="UniProtKB-KW"/>
</dbReference>
<keyword evidence="14" id="KW-1185">Reference proteome</keyword>
<dbReference type="PROSITE" id="PS51094">
    <property type="entry name" value="PTS_EIIA_TYPE_2"/>
    <property type="match status" value="1"/>
</dbReference>
<evidence type="ECO:0000256" key="2">
    <source>
        <dbReference type="ARBA" id="ARBA00014783"/>
    </source>
</evidence>
<dbReference type="Proteomes" id="UP000051008">
    <property type="component" value="Unassembled WGS sequence"/>
</dbReference>
<feature type="domain" description="PTS EIIA type-2" evidence="12">
    <location>
        <begin position="1"/>
        <end position="146"/>
    </location>
</feature>
<dbReference type="AlphaFoldDB" id="A0A0R2AR95"/>
<evidence type="ECO:0000256" key="1">
    <source>
        <dbReference type="ARBA" id="ARBA00002434"/>
    </source>
</evidence>
<dbReference type="PATRIC" id="fig|1423718.3.peg.2098"/>
<protein>
    <recommendedName>
        <fullName evidence="2">Mannitol-specific phosphotransferase enzyme IIA component</fullName>
    </recommendedName>
    <alternativeName>
        <fullName evidence="10">EIIA</fullName>
    </alternativeName>
    <alternativeName>
        <fullName evidence="11">EIII</fullName>
    </alternativeName>
    <alternativeName>
        <fullName evidence="9">PTS system mannitol-specific EIIA component</fullName>
    </alternativeName>
</protein>
<evidence type="ECO:0000259" key="12">
    <source>
        <dbReference type="PROSITE" id="PS51094"/>
    </source>
</evidence>
<comment type="function">
    <text evidence="1">The phosphoenolpyruvate-dependent sugar phosphotransferase system (sugar PTS), a major carbohydrate active transport system, catalyzes the phosphorylation of incoming sugar substrates concomitantly with their translocation across the cell membrane. The enzyme II CmtAB PTS system is involved in D-mannitol transport.</text>
</comment>
<dbReference type="CDD" id="cd00211">
    <property type="entry name" value="PTS_IIA_fru"/>
    <property type="match status" value="1"/>
</dbReference>
<keyword evidence="4" id="KW-0597">Phosphoprotein</keyword>
<dbReference type="GO" id="GO:0005886">
    <property type="term" value="C:plasma membrane"/>
    <property type="evidence" value="ECO:0007669"/>
    <property type="project" value="TreeGrafter"/>
</dbReference>
<dbReference type="InterPro" id="IPR050893">
    <property type="entry name" value="Sugar_PTS"/>
</dbReference>
<dbReference type="GO" id="GO:0016301">
    <property type="term" value="F:kinase activity"/>
    <property type="evidence" value="ECO:0007669"/>
    <property type="project" value="UniProtKB-KW"/>
</dbReference>
<dbReference type="OrthoDB" id="1640042at2"/>
<evidence type="ECO:0000256" key="5">
    <source>
        <dbReference type="ARBA" id="ARBA00022597"/>
    </source>
</evidence>
<evidence type="ECO:0000256" key="10">
    <source>
        <dbReference type="ARBA" id="ARBA00030956"/>
    </source>
</evidence>
<dbReference type="InterPro" id="IPR002178">
    <property type="entry name" value="PTS_EIIA_type-2_dom"/>
</dbReference>
<keyword evidence="5" id="KW-0762">Sugar transport</keyword>
<dbReference type="PANTHER" id="PTHR30181">
    <property type="entry name" value="MANNITOL PERMEASE IIC COMPONENT"/>
    <property type="match status" value="1"/>
</dbReference>
<dbReference type="EMBL" id="AYYP01000001">
    <property type="protein sequence ID" value="KRM66518.1"/>
    <property type="molecule type" value="Genomic_DNA"/>
</dbReference>
<evidence type="ECO:0000313" key="14">
    <source>
        <dbReference type="Proteomes" id="UP000051008"/>
    </source>
</evidence>
<name>A0A0R2AR95_9LACO</name>
<dbReference type="Pfam" id="PF00359">
    <property type="entry name" value="PTS_EIIA_2"/>
    <property type="match status" value="1"/>
</dbReference>
<evidence type="ECO:0000256" key="3">
    <source>
        <dbReference type="ARBA" id="ARBA00022448"/>
    </source>
</evidence>
<evidence type="ECO:0000256" key="7">
    <source>
        <dbReference type="ARBA" id="ARBA00022683"/>
    </source>
</evidence>
<dbReference type="PANTHER" id="PTHR30181:SF2">
    <property type="entry name" value="PTS SYSTEM MANNITOL-SPECIFIC EIICBA COMPONENT"/>
    <property type="match status" value="1"/>
</dbReference>
<dbReference type="SUPFAM" id="SSF55804">
    <property type="entry name" value="Phoshotransferase/anion transport protein"/>
    <property type="match status" value="1"/>
</dbReference>
<reference evidence="13 14" key="1">
    <citation type="journal article" date="2015" name="Genome Announc.">
        <title>Expanding the biotechnology potential of lactobacilli through comparative genomics of 213 strains and associated genera.</title>
        <authorList>
            <person name="Sun Z."/>
            <person name="Harris H.M."/>
            <person name="McCann A."/>
            <person name="Guo C."/>
            <person name="Argimon S."/>
            <person name="Zhang W."/>
            <person name="Yang X."/>
            <person name="Jeffery I.B."/>
            <person name="Cooney J.C."/>
            <person name="Kagawa T.F."/>
            <person name="Liu W."/>
            <person name="Song Y."/>
            <person name="Salvetti E."/>
            <person name="Wrobel A."/>
            <person name="Rasinkangas P."/>
            <person name="Parkhill J."/>
            <person name="Rea M.C."/>
            <person name="O'Sullivan O."/>
            <person name="Ritari J."/>
            <person name="Douillard F.P."/>
            <person name="Paul Ross R."/>
            <person name="Yang R."/>
            <person name="Briner A.E."/>
            <person name="Felis G.E."/>
            <person name="de Vos W.M."/>
            <person name="Barrangou R."/>
            <person name="Klaenhammer T.R."/>
            <person name="Caufield P.W."/>
            <person name="Cui Y."/>
            <person name="Zhang H."/>
            <person name="O'Toole P.W."/>
        </authorList>
    </citation>
    <scope>NUCLEOTIDE SEQUENCE [LARGE SCALE GENOMIC DNA]</scope>
    <source>
        <strain evidence="13 14">DSM 20509</strain>
    </source>
</reference>
<keyword evidence="8" id="KW-0418">Kinase</keyword>
<proteinExistence type="predicted"/>
<evidence type="ECO:0000256" key="9">
    <source>
        <dbReference type="ARBA" id="ARBA00029908"/>
    </source>
</evidence>
<organism evidence="13 14">
    <name type="scientific">Ligilactobacillus agilis DSM 20509</name>
    <dbReference type="NCBI Taxonomy" id="1423718"/>
    <lineage>
        <taxon>Bacteria</taxon>
        <taxon>Bacillati</taxon>
        <taxon>Bacillota</taxon>
        <taxon>Bacilli</taxon>
        <taxon>Lactobacillales</taxon>
        <taxon>Lactobacillaceae</taxon>
        <taxon>Ligilactobacillus</taxon>
    </lineage>
</organism>
<keyword evidence="3" id="KW-0813">Transport</keyword>
<dbReference type="GO" id="GO:0090563">
    <property type="term" value="F:protein-phosphocysteine-sugar phosphotransferase activity"/>
    <property type="evidence" value="ECO:0007669"/>
    <property type="project" value="TreeGrafter"/>
</dbReference>
<dbReference type="RefSeq" id="WP_050611488.1">
    <property type="nucleotide sequence ID" value="NZ_AYYP01000001.1"/>
</dbReference>
<evidence type="ECO:0000256" key="11">
    <source>
        <dbReference type="ARBA" id="ARBA00030962"/>
    </source>
</evidence>
<keyword evidence="7" id="KW-0598">Phosphotransferase system</keyword>
<evidence type="ECO:0000256" key="4">
    <source>
        <dbReference type="ARBA" id="ARBA00022553"/>
    </source>
</evidence>
<gene>
    <name evidence="13" type="ORF">FC14_GL002023</name>
</gene>
<evidence type="ECO:0000313" key="13">
    <source>
        <dbReference type="EMBL" id="KRM66518.1"/>
    </source>
</evidence>